<evidence type="ECO:0000256" key="6">
    <source>
        <dbReference type="ARBA" id="ARBA00022692"/>
    </source>
</evidence>
<keyword evidence="7 9" id="KW-1133">Transmembrane helix</keyword>
<dbReference type="AlphaFoldDB" id="A0A4Q7VBM5"/>
<dbReference type="GO" id="GO:0015920">
    <property type="term" value="P:lipopolysaccharide transport"/>
    <property type="evidence" value="ECO:0007669"/>
    <property type="project" value="TreeGrafter"/>
</dbReference>
<keyword evidence="8 9" id="KW-0472">Membrane</keyword>
<keyword evidence="5" id="KW-0997">Cell inner membrane</keyword>
<feature type="transmembrane region" description="Helical" evidence="9">
    <location>
        <begin position="58"/>
        <end position="79"/>
    </location>
</feature>
<keyword evidence="6 9" id="KW-0812">Transmembrane</keyword>
<evidence type="ECO:0000313" key="12">
    <source>
        <dbReference type="Proteomes" id="UP000293398"/>
    </source>
</evidence>
<evidence type="ECO:0000313" key="11">
    <source>
        <dbReference type="EMBL" id="RZT94241.1"/>
    </source>
</evidence>
<dbReference type="InterPro" id="IPR000412">
    <property type="entry name" value="ABC_2_transport"/>
</dbReference>
<proteinExistence type="inferred from homology"/>
<dbReference type="InterPro" id="IPR013525">
    <property type="entry name" value="ABC2_TM"/>
</dbReference>
<protein>
    <recommendedName>
        <fullName evidence="9">Transport permease protein</fullName>
    </recommendedName>
</protein>
<dbReference type="GO" id="GO:0140359">
    <property type="term" value="F:ABC-type transporter activity"/>
    <property type="evidence" value="ECO:0007669"/>
    <property type="project" value="InterPro"/>
</dbReference>
<dbReference type="InterPro" id="IPR047817">
    <property type="entry name" value="ABC2_TM_bact-type"/>
</dbReference>
<dbReference type="Pfam" id="PF01061">
    <property type="entry name" value="ABC2_membrane"/>
    <property type="match status" value="1"/>
</dbReference>
<keyword evidence="4 9" id="KW-1003">Cell membrane</keyword>
<accession>A0A4Q7VBM5</accession>
<feature type="transmembrane region" description="Helical" evidence="9">
    <location>
        <begin position="147"/>
        <end position="169"/>
    </location>
</feature>
<evidence type="ECO:0000256" key="1">
    <source>
        <dbReference type="ARBA" id="ARBA00004429"/>
    </source>
</evidence>
<keyword evidence="12" id="KW-1185">Reference proteome</keyword>
<evidence type="ECO:0000256" key="8">
    <source>
        <dbReference type="ARBA" id="ARBA00023136"/>
    </source>
</evidence>
<keyword evidence="3 9" id="KW-0813">Transport</keyword>
<feature type="transmembrane region" description="Helical" evidence="9">
    <location>
        <begin position="33"/>
        <end position="52"/>
    </location>
</feature>
<dbReference type="EMBL" id="SHKO01000002">
    <property type="protein sequence ID" value="RZT94241.1"/>
    <property type="molecule type" value="Genomic_DNA"/>
</dbReference>
<dbReference type="GO" id="GO:0043190">
    <property type="term" value="C:ATP-binding cassette (ABC) transporter complex"/>
    <property type="evidence" value="ECO:0007669"/>
    <property type="project" value="InterPro"/>
</dbReference>
<evidence type="ECO:0000256" key="7">
    <source>
        <dbReference type="ARBA" id="ARBA00022989"/>
    </source>
</evidence>
<dbReference type="Proteomes" id="UP000293398">
    <property type="component" value="Unassembled WGS sequence"/>
</dbReference>
<comment type="subcellular location">
    <subcellularLocation>
        <location evidence="1 9">Cell inner membrane</location>
        <topology evidence="1 9">Multi-pass membrane protein</topology>
    </subcellularLocation>
</comment>
<evidence type="ECO:0000256" key="3">
    <source>
        <dbReference type="ARBA" id="ARBA00022448"/>
    </source>
</evidence>
<comment type="caution">
    <text evidence="11">The sequence shown here is derived from an EMBL/GenBank/DDBJ whole genome shotgun (WGS) entry which is preliminary data.</text>
</comment>
<dbReference type="RefSeq" id="WP_130304221.1">
    <property type="nucleotide sequence ID" value="NZ_SHKO01000002.1"/>
</dbReference>
<evidence type="ECO:0000256" key="4">
    <source>
        <dbReference type="ARBA" id="ARBA00022475"/>
    </source>
</evidence>
<feature type="domain" description="ABC transmembrane type-2" evidence="10">
    <location>
        <begin position="33"/>
        <end position="256"/>
    </location>
</feature>
<reference evidence="11 12" key="1">
    <citation type="submission" date="2019-02" db="EMBL/GenBank/DDBJ databases">
        <title>Genomic Encyclopedia of Type Strains, Phase IV (KMG-IV): sequencing the most valuable type-strain genomes for metagenomic binning, comparative biology and taxonomic classification.</title>
        <authorList>
            <person name="Goeker M."/>
        </authorList>
    </citation>
    <scope>NUCLEOTIDE SEQUENCE [LARGE SCALE GENOMIC DNA]</scope>
    <source>
        <strain evidence="11 12">DSM 23814</strain>
    </source>
</reference>
<feature type="transmembrane region" description="Helical" evidence="9">
    <location>
        <begin position="109"/>
        <end position="135"/>
    </location>
</feature>
<sequence>MTLEKRSSFQIVKSVLFALTLRELRGRFGARRFGVFWVFFEPAAQIALYMMVFSFKNVTVRSGIDFPLFLVTGMIPFFMMRNIALQSMSAVDANKALFAYKQIKPLDTLIARAMIEIIIYLTVYLIFMLVLGIVFQYEVTMIDPLRWVAVLATGLTFSFALGLLLCMLVEALPDVKSFVRLLFFPVYILSGVLYPIWLLPKAAMDWLLWIPYVHIIDELRLATFPHYPDHEGVNLFYPFKVTVFLLLISMGLYRIRRLKLVAS</sequence>
<gene>
    <name evidence="11" type="ORF">EV681_2659</name>
</gene>
<dbReference type="PROSITE" id="PS51012">
    <property type="entry name" value="ABC_TM2"/>
    <property type="match status" value="1"/>
</dbReference>
<dbReference type="OrthoDB" id="9814458at2"/>
<name>A0A4Q7VBM5_9BURK</name>
<feature type="transmembrane region" description="Helical" evidence="9">
    <location>
        <begin position="181"/>
        <end position="199"/>
    </location>
</feature>
<organism evidence="11 12">
    <name type="scientific">Advenella incenata</name>
    <dbReference type="NCBI Taxonomy" id="267800"/>
    <lineage>
        <taxon>Bacteria</taxon>
        <taxon>Pseudomonadati</taxon>
        <taxon>Pseudomonadota</taxon>
        <taxon>Betaproteobacteria</taxon>
        <taxon>Burkholderiales</taxon>
        <taxon>Alcaligenaceae</taxon>
    </lineage>
</organism>
<evidence type="ECO:0000256" key="2">
    <source>
        <dbReference type="ARBA" id="ARBA00007783"/>
    </source>
</evidence>
<feature type="transmembrane region" description="Helical" evidence="9">
    <location>
        <begin position="235"/>
        <end position="253"/>
    </location>
</feature>
<evidence type="ECO:0000259" key="10">
    <source>
        <dbReference type="PROSITE" id="PS51012"/>
    </source>
</evidence>
<dbReference type="PANTHER" id="PTHR30413:SF8">
    <property type="entry name" value="TRANSPORT PERMEASE PROTEIN"/>
    <property type="match status" value="1"/>
</dbReference>
<evidence type="ECO:0000256" key="9">
    <source>
        <dbReference type="RuleBase" id="RU361157"/>
    </source>
</evidence>
<dbReference type="PRINTS" id="PR00164">
    <property type="entry name" value="ABC2TRNSPORT"/>
</dbReference>
<dbReference type="PANTHER" id="PTHR30413">
    <property type="entry name" value="INNER MEMBRANE TRANSPORT PERMEASE"/>
    <property type="match status" value="1"/>
</dbReference>
<evidence type="ECO:0000256" key="5">
    <source>
        <dbReference type="ARBA" id="ARBA00022519"/>
    </source>
</evidence>
<comment type="similarity">
    <text evidence="2 9">Belongs to the ABC-2 integral membrane protein family.</text>
</comment>